<sequence>MKFCGRERRSPESKKCRGRGAVRPVGSGWGAIVRWNPRRAHVEAGSRDHGTRGCSSPESRQTAEGVASAGDSSLLSRSPTDSGGGTNRLLRAYRESVRGRPIAELHYCLAFASRESNRQCAGGCLRERRRLGVPFRNSKARFGLDFKWGTGD</sequence>
<evidence type="ECO:0000256" key="1">
    <source>
        <dbReference type="SAM" id="MobiDB-lite"/>
    </source>
</evidence>
<keyword evidence="3" id="KW-1185">Reference proteome</keyword>
<feature type="compositionally biased region" description="Basic and acidic residues" evidence="1">
    <location>
        <begin position="1"/>
        <end position="15"/>
    </location>
</feature>
<dbReference type="AlphaFoldDB" id="A0ABD3JVS4"/>
<reference evidence="2 3" key="1">
    <citation type="submission" date="2024-11" db="EMBL/GenBank/DDBJ databases">
        <title>Chromosome-level genome assembly of Eucalyptus globulus Labill. provides insights into its genome evolution.</title>
        <authorList>
            <person name="Li X."/>
        </authorList>
    </citation>
    <scope>NUCLEOTIDE SEQUENCE [LARGE SCALE GENOMIC DNA]</scope>
    <source>
        <strain evidence="2">CL2024</strain>
        <tissue evidence="2">Fresh tender leaves</tissue>
    </source>
</reference>
<evidence type="ECO:0000313" key="2">
    <source>
        <dbReference type="EMBL" id="KAL3731795.1"/>
    </source>
</evidence>
<organism evidence="2 3">
    <name type="scientific">Eucalyptus globulus</name>
    <name type="common">Tasmanian blue gum</name>
    <dbReference type="NCBI Taxonomy" id="34317"/>
    <lineage>
        <taxon>Eukaryota</taxon>
        <taxon>Viridiplantae</taxon>
        <taxon>Streptophyta</taxon>
        <taxon>Embryophyta</taxon>
        <taxon>Tracheophyta</taxon>
        <taxon>Spermatophyta</taxon>
        <taxon>Magnoliopsida</taxon>
        <taxon>eudicotyledons</taxon>
        <taxon>Gunneridae</taxon>
        <taxon>Pentapetalae</taxon>
        <taxon>rosids</taxon>
        <taxon>malvids</taxon>
        <taxon>Myrtales</taxon>
        <taxon>Myrtaceae</taxon>
        <taxon>Myrtoideae</taxon>
        <taxon>Eucalypteae</taxon>
        <taxon>Eucalyptus</taxon>
    </lineage>
</organism>
<gene>
    <name evidence="2" type="ORF">ACJRO7_028632</name>
</gene>
<dbReference type="EMBL" id="JBJKBG010000007">
    <property type="protein sequence ID" value="KAL3731795.1"/>
    <property type="molecule type" value="Genomic_DNA"/>
</dbReference>
<accession>A0ABD3JVS4</accession>
<name>A0ABD3JVS4_EUCGL</name>
<dbReference type="Proteomes" id="UP001634007">
    <property type="component" value="Unassembled WGS sequence"/>
</dbReference>
<feature type="compositionally biased region" description="Basic and acidic residues" evidence="1">
    <location>
        <begin position="40"/>
        <end position="51"/>
    </location>
</feature>
<proteinExistence type="predicted"/>
<feature type="region of interest" description="Disordered" evidence="1">
    <location>
        <begin position="40"/>
        <end position="87"/>
    </location>
</feature>
<protein>
    <submittedName>
        <fullName evidence="2">Uncharacterized protein</fullName>
    </submittedName>
</protein>
<comment type="caution">
    <text evidence="2">The sequence shown here is derived from an EMBL/GenBank/DDBJ whole genome shotgun (WGS) entry which is preliminary data.</text>
</comment>
<feature type="region of interest" description="Disordered" evidence="1">
    <location>
        <begin position="1"/>
        <end position="27"/>
    </location>
</feature>
<feature type="compositionally biased region" description="Polar residues" evidence="1">
    <location>
        <begin position="53"/>
        <end position="62"/>
    </location>
</feature>
<evidence type="ECO:0000313" key="3">
    <source>
        <dbReference type="Proteomes" id="UP001634007"/>
    </source>
</evidence>
<feature type="compositionally biased region" description="Polar residues" evidence="1">
    <location>
        <begin position="70"/>
        <end position="81"/>
    </location>
</feature>